<dbReference type="NCBIfam" id="TIGR01256">
    <property type="entry name" value="modA"/>
    <property type="match status" value="1"/>
</dbReference>
<name>A0A4R6G1U3_9BURK</name>
<dbReference type="OrthoDB" id="516817at2"/>
<dbReference type="Pfam" id="PF13531">
    <property type="entry name" value="SBP_bac_11"/>
    <property type="match status" value="1"/>
</dbReference>
<evidence type="ECO:0000313" key="4">
    <source>
        <dbReference type="EMBL" id="TDN88333.1"/>
    </source>
</evidence>
<evidence type="ECO:0000256" key="3">
    <source>
        <dbReference type="ARBA" id="ARBA00022729"/>
    </source>
</evidence>
<proteinExistence type="inferred from homology"/>
<keyword evidence="3" id="KW-0732">Signal</keyword>
<dbReference type="GO" id="GO:0030973">
    <property type="term" value="F:molybdate ion binding"/>
    <property type="evidence" value="ECO:0007669"/>
    <property type="project" value="TreeGrafter"/>
</dbReference>
<dbReference type="Gene3D" id="3.40.190.10">
    <property type="entry name" value="Periplasmic binding protein-like II"/>
    <property type="match status" value="2"/>
</dbReference>
<evidence type="ECO:0000313" key="5">
    <source>
        <dbReference type="Proteomes" id="UP000294737"/>
    </source>
</evidence>
<evidence type="ECO:0000256" key="2">
    <source>
        <dbReference type="ARBA" id="ARBA00022723"/>
    </source>
</evidence>
<dbReference type="InterPro" id="IPR005950">
    <property type="entry name" value="ModA"/>
</dbReference>
<keyword evidence="5" id="KW-1185">Reference proteome</keyword>
<protein>
    <submittedName>
        <fullName evidence="4">Molybdenum ABC transporter molybdate-binding protein</fullName>
    </submittedName>
</protein>
<evidence type="ECO:0000256" key="1">
    <source>
        <dbReference type="ARBA" id="ARBA00009175"/>
    </source>
</evidence>
<dbReference type="RefSeq" id="WP_112992510.1">
    <property type="nucleotide sequence ID" value="NZ_PTLZ01000003.1"/>
</dbReference>
<dbReference type="PANTHER" id="PTHR30632">
    <property type="entry name" value="MOLYBDATE-BINDING PERIPLASMIC PROTEIN"/>
    <property type="match status" value="1"/>
</dbReference>
<dbReference type="PANTHER" id="PTHR30632:SF0">
    <property type="entry name" value="SULFATE-BINDING PROTEIN"/>
    <property type="match status" value="1"/>
</dbReference>
<dbReference type="AlphaFoldDB" id="A0A4R6G1U3"/>
<dbReference type="InterPro" id="IPR050682">
    <property type="entry name" value="ModA/WtpA"/>
</dbReference>
<sequence>MVTIHGISSQTDMASSSMDKVLPVIVAAGSLCMVMDEIIRAYHAQGGSAFSVKYGPSGKLRQEIEAGAKVDVFASASTEHTQALTQQELLGPSQIFTHNDLCVIARPELNLSTGNMLEVLSKPSVRVATSTPVSDPMGDYTWQFFEKAEKKYAGFYQLLDAKARKLSGTSVPAAGEKLPYITAFEDDKADAYIMYCTNAVITKRALPHLNVVRIPDDLNVRSDYGIAADLHSAFGKDFVRFIMQTPAQNILKKHGFG</sequence>
<dbReference type="Proteomes" id="UP000294737">
    <property type="component" value="Unassembled WGS sequence"/>
</dbReference>
<organism evidence="4 5">
    <name type="scientific">Herminiimonas fonticola</name>
    <dbReference type="NCBI Taxonomy" id="303380"/>
    <lineage>
        <taxon>Bacteria</taxon>
        <taxon>Pseudomonadati</taxon>
        <taxon>Pseudomonadota</taxon>
        <taxon>Betaproteobacteria</taxon>
        <taxon>Burkholderiales</taxon>
        <taxon>Oxalobacteraceae</taxon>
        <taxon>Herminiimonas</taxon>
    </lineage>
</organism>
<accession>A0A4R6G1U3</accession>
<dbReference type="SUPFAM" id="SSF53850">
    <property type="entry name" value="Periplasmic binding protein-like II"/>
    <property type="match status" value="1"/>
</dbReference>
<comment type="caution">
    <text evidence="4">The sequence shown here is derived from an EMBL/GenBank/DDBJ whole genome shotgun (WGS) entry which is preliminary data.</text>
</comment>
<dbReference type="EMBL" id="SNWF01000007">
    <property type="protein sequence ID" value="TDN88333.1"/>
    <property type="molecule type" value="Genomic_DNA"/>
</dbReference>
<gene>
    <name evidence="4" type="ORF">EV677_2824</name>
</gene>
<dbReference type="GO" id="GO:0015689">
    <property type="term" value="P:molybdate ion transport"/>
    <property type="evidence" value="ECO:0007669"/>
    <property type="project" value="InterPro"/>
</dbReference>
<comment type="similarity">
    <text evidence="1">Belongs to the bacterial solute-binding protein ModA family.</text>
</comment>
<keyword evidence="2" id="KW-0479">Metal-binding</keyword>
<reference evidence="4 5" key="1">
    <citation type="submission" date="2019-03" db="EMBL/GenBank/DDBJ databases">
        <title>Genomic Encyclopedia of Type Strains, Phase IV (KMG-IV): sequencing the most valuable type-strain genomes for metagenomic binning, comparative biology and taxonomic classification.</title>
        <authorList>
            <person name="Goeker M."/>
        </authorList>
    </citation>
    <scope>NUCLEOTIDE SEQUENCE [LARGE SCALE GENOMIC DNA]</scope>
    <source>
        <strain evidence="4 5">DSM 18555</strain>
    </source>
</reference>
<dbReference type="GO" id="GO:0046872">
    <property type="term" value="F:metal ion binding"/>
    <property type="evidence" value="ECO:0007669"/>
    <property type="project" value="UniProtKB-KW"/>
</dbReference>